<keyword evidence="14" id="KW-1185">Reference proteome</keyword>
<keyword evidence="7 8" id="KW-0998">Cell outer membrane</keyword>
<evidence type="ECO:0000256" key="9">
    <source>
        <dbReference type="RuleBase" id="RU003357"/>
    </source>
</evidence>
<dbReference type="Pfam" id="PF00593">
    <property type="entry name" value="TonB_dep_Rec_b-barrel"/>
    <property type="match status" value="1"/>
</dbReference>
<sequence>MALSRTTTRLQLLAGASILAACPTIAWAQATDANAAAGAEGAGDIVVVGSRIEGARVTGALPVSVLDAERIAATGGISGDELFRSVPQAGDVQFQEARTTGNLNDARGDNASINLRSVGTGNTLVLLNGRRMILTPGTQTENFVPVQTANTNSLPIGATRRVEILRDGAAAIYGADAVAGVVNVVLDDRFEGIRLDGRYGFADGTSEYTVAAKAGFATESGGRFMVFGSYTHRTPLFTSERDFAVSEDHRPALIGTPWEGDTSFDNRSTSSPWGSFTTVPVTAVRQGTTALTTSGVFHIEPTSNTAAGCSSTVINGNLCLRSGTITGANSRVLRYDENPDRTIRGELDRINLYSTFSQELGAVELFGELGYYHAELTGQREQSAPISSAPIIIPASNYYNPFGAATINGVANPNRLAGLTNVPAGGLALRITTYRPVDTGPRTFTVTDDMVRSLLGLRGEMGKFKWESAFTYSWARTEDHTRNAISNTLFQRALALSTPDAYNPFNGGNQTSYSLGDTTPSNPATINSFLIDVYRIGKTSLATWDARISTPDLLTTSAGDVGFASGVEIRRETYNDNRDDRLDGTTTYTDMVSGITYGTDVMGASPAPDVSARRTVLSAYAELAIPLVSPDMNVPLVQAFDVQLAVRDEHYSDFGNVLKSKVAAAWEVMDGVRFRSSWSQSFRAPNLAQFYSAGTQVANTRTDFAQCRINGTPCSGVSTLEVRAGNQDLGPEDAETLSFGAVVQPIRNLTLTVDWWQLDSEGVIGLQGAQNQILFDLLERQSGRSNPNVVRAAPVGTQIVGDLQFVQDNYFNLGPRRLRGLDFALNYRLRNTPLGTFEIDLAASKLLRFQQSPSELQSTLIAANAAGTLGTGITITQAGSQIAVNGNPRWRMSGNLSWRSGPFSAGVLVNHVGPVFDTGTARVNGQFYELDSYTTVNAYVQFRAGDDAGILSGTRLRVGARNLFDQRPPLASTNYGFLGSLHDGVGRFVYFQLSRDF</sequence>
<name>A0A6M4ATZ1_9SPHN</name>
<dbReference type="RefSeq" id="WP_169945998.1">
    <property type="nucleotide sequence ID" value="NZ_CP053015.1"/>
</dbReference>
<dbReference type="KEGG" id="slan:GV829_09080"/>
<comment type="subcellular location">
    <subcellularLocation>
        <location evidence="1 8">Cell outer membrane</location>
        <topology evidence="1 8">Multi-pass membrane protein</topology>
    </subcellularLocation>
</comment>
<dbReference type="InterPro" id="IPR000531">
    <property type="entry name" value="Beta-barrel_TonB"/>
</dbReference>
<keyword evidence="13" id="KW-0675">Receptor</keyword>
<dbReference type="InterPro" id="IPR012910">
    <property type="entry name" value="Plug_dom"/>
</dbReference>
<keyword evidence="4 8" id="KW-0812">Transmembrane</keyword>
<evidence type="ECO:0000259" key="11">
    <source>
        <dbReference type="Pfam" id="PF00593"/>
    </source>
</evidence>
<proteinExistence type="inferred from homology"/>
<dbReference type="Gene3D" id="2.40.170.20">
    <property type="entry name" value="TonB-dependent receptor, beta-barrel domain"/>
    <property type="match status" value="1"/>
</dbReference>
<dbReference type="InterPro" id="IPR039426">
    <property type="entry name" value="TonB-dep_rcpt-like"/>
</dbReference>
<evidence type="ECO:0000256" key="4">
    <source>
        <dbReference type="ARBA" id="ARBA00022692"/>
    </source>
</evidence>
<organism evidence="13 14">
    <name type="scientific">Sphingomonas lacunae</name>
    <dbReference type="NCBI Taxonomy" id="2698828"/>
    <lineage>
        <taxon>Bacteria</taxon>
        <taxon>Pseudomonadati</taxon>
        <taxon>Pseudomonadota</taxon>
        <taxon>Alphaproteobacteria</taxon>
        <taxon>Sphingomonadales</taxon>
        <taxon>Sphingomonadaceae</taxon>
        <taxon>Sphingomonas</taxon>
    </lineage>
</organism>
<feature type="chain" id="PRO_5027105768" evidence="10">
    <location>
        <begin position="29"/>
        <end position="997"/>
    </location>
</feature>
<dbReference type="InterPro" id="IPR037066">
    <property type="entry name" value="Plug_dom_sf"/>
</dbReference>
<dbReference type="Proteomes" id="UP000503018">
    <property type="component" value="Chromosome"/>
</dbReference>
<feature type="domain" description="TonB-dependent receptor-like beta-barrel" evidence="11">
    <location>
        <begin position="469"/>
        <end position="963"/>
    </location>
</feature>
<dbReference type="PANTHER" id="PTHR47234:SF3">
    <property type="entry name" value="SECRETIN_TONB SHORT N-TERMINAL DOMAIN-CONTAINING PROTEIN"/>
    <property type="match status" value="1"/>
</dbReference>
<protein>
    <submittedName>
        <fullName evidence="13">TonB-dependent receptor</fullName>
    </submittedName>
</protein>
<reference evidence="13 14" key="1">
    <citation type="submission" date="2020-01" db="EMBL/GenBank/DDBJ databases">
        <title>Sphingomonas sp. strain CSW-10.</title>
        <authorList>
            <person name="Chen W.-M."/>
        </authorList>
    </citation>
    <scope>NUCLEOTIDE SEQUENCE [LARGE SCALE GENOMIC DNA]</scope>
    <source>
        <strain evidence="13 14">CSW-10</strain>
    </source>
</reference>
<evidence type="ECO:0000256" key="2">
    <source>
        <dbReference type="ARBA" id="ARBA00022448"/>
    </source>
</evidence>
<dbReference type="PROSITE" id="PS52016">
    <property type="entry name" value="TONB_DEPENDENT_REC_3"/>
    <property type="match status" value="1"/>
</dbReference>
<dbReference type="Gene3D" id="2.170.130.10">
    <property type="entry name" value="TonB-dependent receptor, plug domain"/>
    <property type="match status" value="1"/>
</dbReference>
<accession>A0A6M4ATZ1</accession>
<evidence type="ECO:0000256" key="6">
    <source>
        <dbReference type="ARBA" id="ARBA00023136"/>
    </source>
</evidence>
<gene>
    <name evidence="13" type="ORF">GV829_09080</name>
</gene>
<dbReference type="InterPro" id="IPR036942">
    <property type="entry name" value="Beta-barrel_TonB_sf"/>
</dbReference>
<dbReference type="PROSITE" id="PS51257">
    <property type="entry name" value="PROKAR_LIPOPROTEIN"/>
    <property type="match status" value="1"/>
</dbReference>
<evidence type="ECO:0000256" key="1">
    <source>
        <dbReference type="ARBA" id="ARBA00004571"/>
    </source>
</evidence>
<evidence type="ECO:0000256" key="8">
    <source>
        <dbReference type="PROSITE-ProRule" id="PRU01360"/>
    </source>
</evidence>
<keyword evidence="2 8" id="KW-0813">Transport</keyword>
<feature type="domain" description="TonB-dependent receptor plug" evidence="12">
    <location>
        <begin position="62"/>
        <end position="181"/>
    </location>
</feature>
<keyword evidence="3 8" id="KW-1134">Transmembrane beta strand</keyword>
<evidence type="ECO:0000313" key="14">
    <source>
        <dbReference type="Proteomes" id="UP000503018"/>
    </source>
</evidence>
<evidence type="ECO:0000256" key="5">
    <source>
        <dbReference type="ARBA" id="ARBA00023077"/>
    </source>
</evidence>
<dbReference type="EMBL" id="CP053015">
    <property type="protein sequence ID" value="QJQ32588.1"/>
    <property type="molecule type" value="Genomic_DNA"/>
</dbReference>
<dbReference type="PANTHER" id="PTHR47234">
    <property type="match status" value="1"/>
</dbReference>
<keyword evidence="5 9" id="KW-0798">TonB box</keyword>
<feature type="signal peptide" evidence="10">
    <location>
        <begin position="1"/>
        <end position="28"/>
    </location>
</feature>
<keyword evidence="6 8" id="KW-0472">Membrane</keyword>
<dbReference type="GO" id="GO:0009279">
    <property type="term" value="C:cell outer membrane"/>
    <property type="evidence" value="ECO:0007669"/>
    <property type="project" value="UniProtKB-SubCell"/>
</dbReference>
<evidence type="ECO:0000256" key="10">
    <source>
        <dbReference type="SAM" id="SignalP"/>
    </source>
</evidence>
<comment type="similarity">
    <text evidence="8 9">Belongs to the TonB-dependent receptor family.</text>
</comment>
<dbReference type="AlphaFoldDB" id="A0A6M4ATZ1"/>
<dbReference type="Pfam" id="PF07715">
    <property type="entry name" value="Plug"/>
    <property type="match status" value="1"/>
</dbReference>
<keyword evidence="10" id="KW-0732">Signal</keyword>
<evidence type="ECO:0000259" key="12">
    <source>
        <dbReference type="Pfam" id="PF07715"/>
    </source>
</evidence>
<evidence type="ECO:0000256" key="3">
    <source>
        <dbReference type="ARBA" id="ARBA00022452"/>
    </source>
</evidence>
<evidence type="ECO:0000256" key="7">
    <source>
        <dbReference type="ARBA" id="ARBA00023237"/>
    </source>
</evidence>
<dbReference type="SUPFAM" id="SSF56935">
    <property type="entry name" value="Porins"/>
    <property type="match status" value="1"/>
</dbReference>
<evidence type="ECO:0000313" key="13">
    <source>
        <dbReference type="EMBL" id="QJQ32588.1"/>
    </source>
</evidence>